<reference evidence="3 4" key="1">
    <citation type="submission" date="2018-03" db="EMBL/GenBank/DDBJ databases">
        <title>Genomic Encyclopedia of Archaeal and Bacterial Type Strains, Phase II (KMG-II): from individual species to whole genera.</title>
        <authorList>
            <person name="Goeker M."/>
        </authorList>
    </citation>
    <scope>NUCLEOTIDE SEQUENCE [LARGE SCALE GENOMIC DNA]</scope>
    <source>
        <strain evidence="3 4">DSM 100065</strain>
    </source>
</reference>
<dbReference type="InterPro" id="IPR045582">
    <property type="entry name" value="Trehalase-like_N"/>
</dbReference>
<dbReference type="SUPFAM" id="SSF48208">
    <property type="entry name" value="Six-hairpin glycosidases"/>
    <property type="match status" value="1"/>
</dbReference>
<name>A0A2T1A529_9ACTN</name>
<dbReference type="InterPro" id="IPR008928">
    <property type="entry name" value="6-hairpin_glycosidase_sf"/>
</dbReference>
<dbReference type="Gene3D" id="1.50.10.10">
    <property type="match status" value="1"/>
</dbReference>
<dbReference type="Gene3D" id="3.30.70.1020">
    <property type="entry name" value="Trehalose-6-phosphate phosphatase related protein, domain 2"/>
    <property type="match status" value="1"/>
</dbReference>
<dbReference type="AlphaFoldDB" id="A0A2T1A529"/>
<dbReference type="Pfam" id="PF02358">
    <property type="entry name" value="Trehalose_PPase"/>
    <property type="match status" value="1"/>
</dbReference>
<protein>
    <submittedName>
        <fullName evidence="3">Trehalose 6-phosphatase</fullName>
    </submittedName>
</protein>
<sequence length="870" mass="94506">MTDSMTPPSEGTGVPDEIRRLLVSLSRTPHLLVASDYDGTMAPIVSDPSQARPIAESMTAIRRLAGLPQTSAAVISGRSLRDLAVLSRLPEEVHLVGSHGLEFDAGFSAGLTPEQRRLLANVTNGAREIADQIDGVQVEEKPASTAVHFRNVADIDRDRAQRMIEDKLVGVPGLQVTHGKAVVEFAVIEMDKGYALDKLRHQTGASAVIFLGDDVTDEKGFARLRGPDVGIKVGAGETLAGCRIDSPHTAAQVLAMLVGMRQNWLFGNKAIPIERHSLLANGRGHALMTPRARVTWQCHPQVDSAAIFADVVGGESAGHFSIVPGNSAAFLGQRYLDDSMVLETRYAGVSIVDYLAGDTEPGRTDLVRVINGSGTVRIEFAPRPEFGQIPARIQRQQDGLRVFGTNEAIVLRSPGVIWDLVDDAQHTTAIADVALGDAPLILELRCGTDDLTRHATDEPTRRALTAKPWQDFLDALTLPEVARGAVARSALTLKALCNNETGAIIAAATTSLPESIGGVRNWDYRYCWIRDASMTASALVDLGSISEAEAFLHWLVGVLHNTAGPEWLHPLYTIHGNHLTPEASIEELSGYAGSRPVRIGNAANTQLQLDVFGPVAVLIRQVAEHKGALTAEQLEVLGDMVLAVERRWHEPDHGIWEIRDEPRNHVYSRVQGWLTVDCAIAVNTQLGVEVPEAWVKLRDEIRADVLSRGYNEEVGSFTASYEQTDVDASALWVGLSGMLDPSDQRFVSTVAEIERQLRSGPTVYRYRFDDGLPGTEGGFHICTTWLIESMLLIGRLGDARELFDALLDTVGPTGLMAEQWDPVNERSLGNHPQAYSHLGVIRCARLFDQLGGRHKPVGTLASELVGRVDL</sequence>
<dbReference type="Proteomes" id="UP000237752">
    <property type="component" value="Unassembled WGS sequence"/>
</dbReference>
<dbReference type="PANTHER" id="PTHR31616:SF0">
    <property type="entry name" value="GLUCAN 1,4-ALPHA-GLUCOSIDASE"/>
    <property type="match status" value="1"/>
</dbReference>
<dbReference type="InterPro" id="IPR011613">
    <property type="entry name" value="GH15-like"/>
</dbReference>
<dbReference type="Pfam" id="PF00723">
    <property type="entry name" value="Glyco_hydro_15"/>
    <property type="match status" value="1"/>
</dbReference>
<feature type="domain" description="Trehalase-like N-terminal" evidence="2">
    <location>
        <begin position="261"/>
        <end position="469"/>
    </location>
</feature>
<dbReference type="PANTHER" id="PTHR31616">
    <property type="entry name" value="TREHALASE"/>
    <property type="match status" value="1"/>
</dbReference>
<evidence type="ECO:0000259" key="2">
    <source>
        <dbReference type="Pfam" id="PF19291"/>
    </source>
</evidence>
<dbReference type="InterPro" id="IPR003337">
    <property type="entry name" value="Trehalose_PPase"/>
</dbReference>
<dbReference type="InterPro" id="IPR023214">
    <property type="entry name" value="HAD_sf"/>
</dbReference>
<accession>A0A2T1A529</accession>
<dbReference type="GO" id="GO:0005992">
    <property type="term" value="P:trehalose biosynthetic process"/>
    <property type="evidence" value="ECO:0007669"/>
    <property type="project" value="InterPro"/>
</dbReference>
<dbReference type="NCBIfam" id="TIGR00685">
    <property type="entry name" value="T6PP"/>
    <property type="match status" value="1"/>
</dbReference>
<dbReference type="RefSeq" id="WP_238145232.1">
    <property type="nucleotide sequence ID" value="NZ_PVUE01000002.1"/>
</dbReference>
<organism evidence="3 4">
    <name type="scientific">Antricoccus suffuscus</name>
    <dbReference type="NCBI Taxonomy" id="1629062"/>
    <lineage>
        <taxon>Bacteria</taxon>
        <taxon>Bacillati</taxon>
        <taxon>Actinomycetota</taxon>
        <taxon>Actinomycetes</taxon>
        <taxon>Geodermatophilales</taxon>
        <taxon>Antricoccaceae</taxon>
        <taxon>Antricoccus</taxon>
    </lineage>
</organism>
<dbReference type="InterPro" id="IPR036412">
    <property type="entry name" value="HAD-like_sf"/>
</dbReference>
<dbReference type="EMBL" id="PVUE01000002">
    <property type="protein sequence ID" value="PRZ43712.1"/>
    <property type="molecule type" value="Genomic_DNA"/>
</dbReference>
<keyword evidence="4" id="KW-1185">Reference proteome</keyword>
<dbReference type="GO" id="GO:0004553">
    <property type="term" value="F:hydrolase activity, hydrolyzing O-glycosyl compounds"/>
    <property type="evidence" value="ECO:0007669"/>
    <property type="project" value="TreeGrafter"/>
</dbReference>
<comment type="caution">
    <text evidence="3">The sequence shown here is derived from an EMBL/GenBank/DDBJ whole genome shotgun (WGS) entry which is preliminary data.</text>
</comment>
<dbReference type="SUPFAM" id="SSF56784">
    <property type="entry name" value="HAD-like"/>
    <property type="match status" value="1"/>
</dbReference>
<gene>
    <name evidence="3" type="ORF">CLV47_102403</name>
</gene>
<dbReference type="InterPro" id="IPR012341">
    <property type="entry name" value="6hp_glycosidase-like_sf"/>
</dbReference>
<evidence type="ECO:0000313" key="4">
    <source>
        <dbReference type="Proteomes" id="UP000237752"/>
    </source>
</evidence>
<evidence type="ECO:0000313" key="3">
    <source>
        <dbReference type="EMBL" id="PRZ43712.1"/>
    </source>
</evidence>
<dbReference type="Gene3D" id="3.40.50.1000">
    <property type="entry name" value="HAD superfamily/HAD-like"/>
    <property type="match status" value="1"/>
</dbReference>
<dbReference type="Pfam" id="PF19291">
    <property type="entry name" value="TREH_N"/>
    <property type="match status" value="1"/>
</dbReference>
<proteinExistence type="predicted"/>
<evidence type="ECO:0000259" key="1">
    <source>
        <dbReference type="Pfam" id="PF00723"/>
    </source>
</evidence>
<feature type="domain" description="GH15-like" evidence="1">
    <location>
        <begin position="481"/>
        <end position="844"/>
    </location>
</feature>